<dbReference type="Pfam" id="PF23411">
    <property type="entry name" value="Beta-prop_Vps41"/>
    <property type="match status" value="1"/>
</dbReference>
<dbReference type="PROSITE" id="PS50082">
    <property type="entry name" value="WD_REPEATS_2"/>
    <property type="match status" value="2"/>
</dbReference>
<dbReference type="Pfam" id="PF00400">
    <property type="entry name" value="WD40"/>
    <property type="match status" value="1"/>
</dbReference>
<dbReference type="InterPro" id="IPR001680">
    <property type="entry name" value="WD40_rpt"/>
</dbReference>
<dbReference type="PANTHER" id="PTHR19920:SF0">
    <property type="entry name" value="CYTOSOLIC IRON-SULFUR PROTEIN ASSEMBLY PROTEIN CIAO1-RELATED"/>
    <property type="match status" value="1"/>
</dbReference>
<dbReference type="InterPro" id="IPR057780">
    <property type="entry name" value="Beta-prop_Vps41"/>
</dbReference>
<dbReference type="GO" id="GO:0016226">
    <property type="term" value="P:iron-sulfur cluster assembly"/>
    <property type="evidence" value="ECO:0007669"/>
    <property type="project" value="TreeGrafter"/>
</dbReference>
<dbReference type="PROSITE" id="PS50294">
    <property type="entry name" value="WD_REPEATS_REGION"/>
    <property type="match status" value="1"/>
</dbReference>
<feature type="domain" description="Vps41 beta-propeller" evidence="2">
    <location>
        <begin position="301"/>
        <end position="438"/>
    </location>
</feature>
<dbReference type="PROSITE" id="PS00678">
    <property type="entry name" value="WD_REPEATS_1"/>
    <property type="match status" value="1"/>
</dbReference>
<dbReference type="OMA" id="CIEHERQ"/>
<dbReference type="Proteomes" id="UP000688137">
    <property type="component" value="Unassembled WGS sequence"/>
</dbReference>
<feature type="repeat" description="WD" evidence="1">
    <location>
        <begin position="336"/>
        <end position="377"/>
    </location>
</feature>
<evidence type="ECO:0000256" key="1">
    <source>
        <dbReference type="PROSITE-ProRule" id="PRU00221"/>
    </source>
</evidence>
<evidence type="ECO:0000313" key="3">
    <source>
        <dbReference type="EMBL" id="CAD8079738.1"/>
    </source>
</evidence>
<keyword evidence="1" id="KW-0853">WD repeat</keyword>
<dbReference type="InterPro" id="IPR019775">
    <property type="entry name" value="WD40_repeat_CS"/>
</dbReference>
<dbReference type="PANTHER" id="PTHR19920">
    <property type="entry name" value="WD40 PROTEIN CIAO1"/>
    <property type="match status" value="1"/>
</dbReference>
<feature type="repeat" description="WD" evidence="1">
    <location>
        <begin position="381"/>
        <end position="416"/>
    </location>
</feature>
<protein>
    <recommendedName>
        <fullName evidence="2">Vps41 beta-propeller domain-containing protein</fullName>
    </recommendedName>
</protein>
<dbReference type="SMART" id="SM00320">
    <property type="entry name" value="WD40"/>
    <property type="match status" value="6"/>
</dbReference>
<accession>A0A8S1MHX8</accession>
<organism evidence="3 4">
    <name type="scientific">Paramecium primaurelia</name>
    <dbReference type="NCBI Taxonomy" id="5886"/>
    <lineage>
        <taxon>Eukaryota</taxon>
        <taxon>Sar</taxon>
        <taxon>Alveolata</taxon>
        <taxon>Ciliophora</taxon>
        <taxon>Intramacronucleata</taxon>
        <taxon>Oligohymenophorea</taxon>
        <taxon>Peniculida</taxon>
        <taxon>Parameciidae</taxon>
        <taxon>Paramecium</taxon>
    </lineage>
</organism>
<dbReference type="GO" id="GO:0097361">
    <property type="term" value="C:cytosolic [4Fe-4S] assembly targeting complex"/>
    <property type="evidence" value="ECO:0007669"/>
    <property type="project" value="TreeGrafter"/>
</dbReference>
<name>A0A8S1MHX8_PARPR</name>
<gene>
    <name evidence="3" type="ORF">PPRIM_AZ9-3.1.T0620175</name>
</gene>
<sequence>MKNKQTLKDQLSKIKCIEHERQIVQIGLDLNLLPSQRALCEMCGQKAIMVPISIDRAIVMLRMIQNDDDILKDQALVSLIDQCLNGGDRALTVKDIITIGTVLSNKFIKIGDNFVLRSKYIANKDKTQLDTSESFQNKRKLLKKQHQLIGNQSIVIKESTKYEAKTGIEWIKNIIETDQSQSSFISSSFSPIIKIWSGGKFKELKHENQFVRCVTLFDEELIVCYADQSIRIWKQKDGTDWTVDQTLKEQHQGEIWSVITHFETFVTGSYDKTLKVFSKRRNNRLHSNYKSIQTVDINDCQVTCMAIHDDILGIGSRSGSLAICQFTDIWNLTQILSKHTAAIQCVAFKADQNLLATGSEDKSILLWEIKYGDQFELIQEIKDHQSYVFSLAFHPTYAAFLSGGLDNKMILFGLDSKGRWIKYQELNKDNPITVIQFLKDNWKFYIGTSVGTIILHEIEQQQQ</sequence>
<reference evidence="3" key="1">
    <citation type="submission" date="2021-01" db="EMBL/GenBank/DDBJ databases">
        <authorList>
            <consortium name="Genoscope - CEA"/>
            <person name="William W."/>
        </authorList>
    </citation>
    <scope>NUCLEOTIDE SEQUENCE</scope>
</reference>
<keyword evidence="4" id="KW-1185">Reference proteome</keyword>
<dbReference type="EMBL" id="CAJJDM010000063">
    <property type="protein sequence ID" value="CAD8079738.1"/>
    <property type="molecule type" value="Genomic_DNA"/>
</dbReference>
<dbReference type="AlphaFoldDB" id="A0A8S1MHX8"/>
<proteinExistence type="predicted"/>
<evidence type="ECO:0000313" key="4">
    <source>
        <dbReference type="Proteomes" id="UP000688137"/>
    </source>
</evidence>
<comment type="caution">
    <text evidence="3">The sequence shown here is derived from an EMBL/GenBank/DDBJ whole genome shotgun (WGS) entry which is preliminary data.</text>
</comment>
<evidence type="ECO:0000259" key="2">
    <source>
        <dbReference type="Pfam" id="PF23411"/>
    </source>
</evidence>